<dbReference type="AlphaFoldDB" id="A0A6G0Z2I7"/>
<dbReference type="InterPro" id="IPR012337">
    <property type="entry name" value="RNaseH-like_sf"/>
</dbReference>
<dbReference type="PANTHER" id="PTHR46289:SF14">
    <property type="entry name" value="DUF4371 DOMAIN-CONTAINING PROTEIN"/>
    <property type="match status" value="1"/>
</dbReference>
<evidence type="ECO:0000259" key="1">
    <source>
        <dbReference type="Pfam" id="PF05699"/>
    </source>
</evidence>
<dbReference type="PANTHER" id="PTHR46289">
    <property type="entry name" value="52 KDA REPRESSOR OF THE INHIBITOR OF THE PROTEIN KINASE-LIKE PROTEIN-RELATED"/>
    <property type="match status" value="1"/>
</dbReference>
<protein>
    <submittedName>
        <fullName evidence="2">Zinc finger MYM-type protein 1-like</fullName>
    </submittedName>
</protein>
<proteinExistence type="predicted"/>
<organism evidence="2 3">
    <name type="scientific">Aphis craccivora</name>
    <name type="common">Cowpea aphid</name>
    <dbReference type="NCBI Taxonomy" id="307492"/>
    <lineage>
        <taxon>Eukaryota</taxon>
        <taxon>Metazoa</taxon>
        <taxon>Ecdysozoa</taxon>
        <taxon>Arthropoda</taxon>
        <taxon>Hexapoda</taxon>
        <taxon>Insecta</taxon>
        <taxon>Pterygota</taxon>
        <taxon>Neoptera</taxon>
        <taxon>Paraneoptera</taxon>
        <taxon>Hemiptera</taxon>
        <taxon>Sternorrhyncha</taxon>
        <taxon>Aphidomorpha</taxon>
        <taxon>Aphidoidea</taxon>
        <taxon>Aphididae</taxon>
        <taxon>Aphidini</taxon>
        <taxon>Aphis</taxon>
        <taxon>Aphis</taxon>
    </lineage>
</organism>
<dbReference type="InterPro" id="IPR008906">
    <property type="entry name" value="HATC_C_dom"/>
</dbReference>
<feature type="non-terminal residue" evidence="2">
    <location>
        <position position="1"/>
    </location>
</feature>
<name>A0A6G0Z2I7_APHCR</name>
<evidence type="ECO:0000313" key="3">
    <source>
        <dbReference type="Proteomes" id="UP000478052"/>
    </source>
</evidence>
<accession>A0A6G0Z2I7</accession>
<keyword evidence="3" id="KW-1185">Reference proteome</keyword>
<feature type="non-terminal residue" evidence="2">
    <location>
        <position position="223"/>
    </location>
</feature>
<gene>
    <name evidence="2" type="ORF">FWK35_00005505</name>
</gene>
<feature type="domain" description="HAT C-terminal dimerisation" evidence="1">
    <location>
        <begin position="143"/>
        <end position="201"/>
    </location>
</feature>
<sequence length="223" mass="26300">SKRQRRETQNLHDYVVFGTTGAENEVVDSNTTAEIYWRRVAYIPVIDSIVRNLKHRFSKESLLMSCSVECFIKMDFVESSYFINHYKNNITFLNNIFFLINYKFMDVLMIDIHALKSEMTVARNCMITIKPDFDINDISKVIEKYIYPNLYKLLQVAISIPISSATCERSFSSMRRIKNWIRTSMLQDRFSNLAVLNIERDIVNPLNNEDILNVYCTKDRKFL</sequence>
<dbReference type="EMBL" id="VUJU01001536">
    <property type="protein sequence ID" value="KAF0764850.1"/>
    <property type="molecule type" value="Genomic_DNA"/>
</dbReference>
<dbReference type="GO" id="GO:0046983">
    <property type="term" value="F:protein dimerization activity"/>
    <property type="evidence" value="ECO:0007669"/>
    <property type="project" value="InterPro"/>
</dbReference>
<dbReference type="OrthoDB" id="10068424at2759"/>
<dbReference type="Pfam" id="PF05699">
    <property type="entry name" value="Dimer_Tnp_hAT"/>
    <property type="match status" value="1"/>
</dbReference>
<comment type="caution">
    <text evidence="2">The sequence shown here is derived from an EMBL/GenBank/DDBJ whole genome shotgun (WGS) entry which is preliminary data.</text>
</comment>
<dbReference type="SUPFAM" id="SSF53098">
    <property type="entry name" value="Ribonuclease H-like"/>
    <property type="match status" value="1"/>
</dbReference>
<reference evidence="2 3" key="1">
    <citation type="submission" date="2019-08" db="EMBL/GenBank/DDBJ databases">
        <title>Whole genome of Aphis craccivora.</title>
        <authorList>
            <person name="Voronova N.V."/>
            <person name="Shulinski R.S."/>
            <person name="Bandarenka Y.V."/>
            <person name="Zhorov D.G."/>
            <person name="Warner D."/>
        </authorList>
    </citation>
    <scope>NUCLEOTIDE SEQUENCE [LARGE SCALE GENOMIC DNA]</scope>
    <source>
        <strain evidence="2">180601</strain>
        <tissue evidence="2">Whole Body</tissue>
    </source>
</reference>
<evidence type="ECO:0000313" key="2">
    <source>
        <dbReference type="EMBL" id="KAF0764850.1"/>
    </source>
</evidence>
<dbReference type="InterPro" id="IPR052958">
    <property type="entry name" value="IFN-induced_PKR_regulator"/>
</dbReference>
<dbReference type="Proteomes" id="UP000478052">
    <property type="component" value="Unassembled WGS sequence"/>
</dbReference>